<reference evidence="2 3" key="1">
    <citation type="journal article" date="2024" name="J Genomics">
        <title>Draft genome sequencing and assembly of Favolaschia claudopus CIRM-BRFM 2984 isolated from oak limbs.</title>
        <authorList>
            <person name="Navarro D."/>
            <person name="Drula E."/>
            <person name="Chaduli D."/>
            <person name="Cazenave R."/>
            <person name="Ahrendt S."/>
            <person name="Wang J."/>
            <person name="Lipzen A."/>
            <person name="Daum C."/>
            <person name="Barry K."/>
            <person name="Grigoriev I.V."/>
            <person name="Favel A."/>
            <person name="Rosso M.N."/>
            <person name="Martin F."/>
        </authorList>
    </citation>
    <scope>NUCLEOTIDE SEQUENCE [LARGE SCALE GENOMIC DNA]</scope>
    <source>
        <strain evidence="2 3">CIRM-BRFM 2984</strain>
    </source>
</reference>
<sequence length="1314" mass="147734">MFPAEEPNVEMDVDDPLWTQEPLLLPSNDQLIFEMGLNHEADELPSPEETRALLKQEYQRMLIRAYEEAYLEKEDEAASLSGEAILSGGMEGDDDVDIDDSDLGPSSEYYPYPNKPAMLLDIMDNLPRCRFSSAQMNLVIHFAQQLGVQNVPSLKSLRKMQQQLQTTCGNEPSKIESTQGNLFYMNDIRTTIANDFANPLVAPHLRFYPELLTKGPVSETFQAERWMEYTPEQLTPMFSKGHKRFWIEELACCADGTFVIPHSWMVQDGVLISEVSIAKHADDGRWYLEKEEEIIKADDLDLDYEDIVARNGGTLKWVDPSKIPAMPNPMRELVDDDEDLYVVMVSPWADDVSGNRSKQYNKHMNMYTGNGCLPGRLLQQEFHVHYVSSSPHASSAEQFAAFRDHVKETETKPVKAFNAVTGRKCRFIIRVPGLPADNPQQSEEASHMGANANFPCRKCHWGGTTVEKEQDQAYHECHLAGVARTAKEIRANLKTQLEHATRGDSKSVENLQRSTGTKDKTTQYWIDQLVSKAKAIKAEHPRRTVDEIATELSAWLEAQPGNKMNPLLDLTCLDPSQDTPVELLHTILLGVIKYIWHHLHTHQWSDADRHLLAIRLQSTDITGLTIPPIRASYMMQYKNNLIGKHFKTIMQILAFHAHDICTPEQFALIKAAADLGARLWIPEIDDMEQYLADLKVGIANLLDAFDAVEPLRILTKIKLHLLVHIPDDVRRFGPLIRFSTEIYEAYNTVFRQCSVLSNHLAPSRDISRKFASMNRVKHLLCGGYWEDQQTKRWIQSGALVRSTLQTDKTLQRHLGWASPPEKTPGQISALSLAQKAAVEWRSSAASQHYSCGPLPAPESSWRHGRSLVTYTGDEVSVNSWVTAKHKGHTIFGRIRELLVGSKHLVTLERFIVGGSAHPVFGWPVLRRPTGPEIIAGTESFVVLAGEFVQFVVSVQHDCRMGHCKPAVVGKQRQERQETSQDRCLIKHTEDDHFILNMGGLHNFVHLCRALPRTLTNLQPLHPGDESTTFHKAVAKKARESRNKKREQTAAKRRHTAQTKKREAEAAAVAAKEAEESAKQAEDAEARGEDIPEDERAEEHDKAADDSDMEGHGSDEEAGGGSDEELVVYLYLAWPVEEQIQINMSGMYGVMTERDWMSWNGDEGGGREGSLCKEESKVGLSEWTNASKKETTEGKSKAELETSRRAGGYLEDGEIDDDSGGGAMCACIHAAMRGEERAVNEELQERGQAGCLVTIGRMDISSRTERGGGGTKYIRGEERREEKRREEKQVWGAWMLSYASGVKYGAARVTATRKF</sequence>
<feature type="region of interest" description="Disordered" evidence="1">
    <location>
        <begin position="1182"/>
        <end position="1202"/>
    </location>
</feature>
<feature type="region of interest" description="Disordered" evidence="1">
    <location>
        <begin position="1261"/>
        <end position="1281"/>
    </location>
</feature>
<proteinExistence type="predicted"/>
<feature type="compositionally biased region" description="Basic and acidic residues" evidence="1">
    <location>
        <begin position="1186"/>
        <end position="1202"/>
    </location>
</feature>
<feature type="region of interest" description="Disordered" evidence="1">
    <location>
        <begin position="1019"/>
        <end position="1120"/>
    </location>
</feature>
<feature type="compositionally biased region" description="Basic and acidic residues" evidence="1">
    <location>
        <begin position="1096"/>
        <end position="1114"/>
    </location>
</feature>
<comment type="caution">
    <text evidence="2">The sequence shown here is derived from an EMBL/GenBank/DDBJ whole genome shotgun (WGS) entry which is preliminary data.</text>
</comment>
<accession>A0AAW0C3A4</accession>
<organism evidence="2 3">
    <name type="scientific">Favolaschia claudopus</name>
    <dbReference type="NCBI Taxonomy" id="2862362"/>
    <lineage>
        <taxon>Eukaryota</taxon>
        <taxon>Fungi</taxon>
        <taxon>Dikarya</taxon>
        <taxon>Basidiomycota</taxon>
        <taxon>Agaricomycotina</taxon>
        <taxon>Agaricomycetes</taxon>
        <taxon>Agaricomycetidae</taxon>
        <taxon>Agaricales</taxon>
        <taxon>Marasmiineae</taxon>
        <taxon>Mycenaceae</taxon>
        <taxon>Favolaschia</taxon>
    </lineage>
</organism>
<evidence type="ECO:0000256" key="1">
    <source>
        <dbReference type="SAM" id="MobiDB-lite"/>
    </source>
</evidence>
<name>A0AAW0C3A4_9AGAR</name>
<feature type="region of interest" description="Disordered" evidence="1">
    <location>
        <begin position="86"/>
        <end position="109"/>
    </location>
</feature>
<dbReference type="EMBL" id="JAWWNJ010000022">
    <property type="protein sequence ID" value="KAK7033799.1"/>
    <property type="molecule type" value="Genomic_DNA"/>
</dbReference>
<feature type="compositionally biased region" description="Basic and acidic residues" evidence="1">
    <location>
        <begin position="1071"/>
        <end position="1089"/>
    </location>
</feature>
<gene>
    <name evidence="2" type="ORF">R3P38DRAFT_2772786</name>
</gene>
<dbReference type="Proteomes" id="UP001362999">
    <property type="component" value="Unassembled WGS sequence"/>
</dbReference>
<keyword evidence="3" id="KW-1185">Reference proteome</keyword>
<protein>
    <submittedName>
        <fullName evidence="2">Uncharacterized protein</fullName>
    </submittedName>
</protein>
<evidence type="ECO:0000313" key="2">
    <source>
        <dbReference type="EMBL" id="KAK7033799.1"/>
    </source>
</evidence>
<dbReference type="PANTHER" id="PTHR31912:SF34">
    <property type="entry name" value="NOTOCHORD-RELATED PROTEIN"/>
    <property type="match status" value="1"/>
</dbReference>
<dbReference type="PANTHER" id="PTHR31912">
    <property type="entry name" value="IP13529P"/>
    <property type="match status" value="1"/>
</dbReference>
<evidence type="ECO:0000313" key="3">
    <source>
        <dbReference type="Proteomes" id="UP001362999"/>
    </source>
</evidence>
<feature type="compositionally biased region" description="Acidic residues" evidence="1">
    <location>
        <begin position="91"/>
        <end position="102"/>
    </location>
</feature>
<feature type="compositionally biased region" description="Basic and acidic residues" evidence="1">
    <location>
        <begin position="1036"/>
        <end position="1049"/>
    </location>
</feature>